<evidence type="ECO:0000256" key="6">
    <source>
        <dbReference type="ARBA" id="ARBA00022605"/>
    </source>
</evidence>
<proteinExistence type="inferred from homology"/>
<dbReference type="PROSITE" id="PS00163">
    <property type="entry name" value="FUMARATE_LYASES"/>
    <property type="match status" value="1"/>
</dbReference>
<dbReference type="InterPro" id="IPR019468">
    <property type="entry name" value="AdenyloSucc_lyase_C"/>
</dbReference>
<protein>
    <recommendedName>
        <fullName evidence="5 12">Adenylosuccinate lyase</fullName>
        <shortName evidence="13">ASL</shortName>
        <ecNumber evidence="4 12">4.3.2.2</ecNumber>
    </recommendedName>
    <alternativeName>
        <fullName evidence="10 13">Adenylosuccinase</fullName>
    </alternativeName>
</protein>
<keyword evidence="6" id="KW-0028">Amino-acid biosynthesis</keyword>
<evidence type="ECO:0000256" key="9">
    <source>
        <dbReference type="ARBA" id="ARBA00024477"/>
    </source>
</evidence>
<evidence type="ECO:0000259" key="15">
    <source>
        <dbReference type="SMART" id="SM00998"/>
    </source>
</evidence>
<dbReference type="InterPro" id="IPR000362">
    <property type="entry name" value="Fumarate_lyase_fam"/>
</dbReference>
<comment type="caution">
    <text evidence="16">The sequence shown here is derived from an EMBL/GenBank/DDBJ whole genome shotgun (WGS) entry which is preliminary data.</text>
</comment>
<evidence type="ECO:0000256" key="10">
    <source>
        <dbReference type="ARBA" id="ARBA00030717"/>
    </source>
</evidence>
<evidence type="ECO:0000256" key="4">
    <source>
        <dbReference type="ARBA" id="ARBA00012339"/>
    </source>
</evidence>
<sequence>MIDRYTRPEMAKLWSPENKFQKWLEVELNATDAWVKLGHVPEEAAKLMRENAKFTVERIDEIEQSTHHDVVAFTRCVAESLGDESKYLHFGLTSTDVVDTALSAILVEATDMLGHDLEDLTQTLRDQAIRYKDVPMMGRTHGVHAEPITLGLKFALWYADMGRNMKRLAQAREMIAVGKLSGAVGTYANIDPFVEQYVCKKMGLAPAPISTQVLQRDRHAQYVSTLAVIGGTLEKIATEVRALQKTEMREVEEPFSKGQKGSSAMPHKRNPVKSEQICGLSRLLRGYALTSLEDIALWHERDISHSSAERVILADATTLLDYMIHQMIYILGNLHVYPENMMRSMSMSHGLVEAQRVLLRLVEKGMLREDAYDMVQRMAMESWANSRPYREILWEDPKVRELMTEAELDSCFELKTHLTHVDTIFRRLGLLEAY</sequence>
<dbReference type="EC" id="4.3.2.2" evidence="4 12"/>
<evidence type="ECO:0000256" key="8">
    <source>
        <dbReference type="ARBA" id="ARBA00023239"/>
    </source>
</evidence>
<dbReference type="InterPro" id="IPR020557">
    <property type="entry name" value="Fumarate_lyase_CS"/>
</dbReference>
<organism evidence="16 17">
    <name type="scientific">Gehongia tenuis</name>
    <dbReference type="NCBI Taxonomy" id="2763655"/>
    <lineage>
        <taxon>Bacteria</taxon>
        <taxon>Bacillati</taxon>
        <taxon>Bacillota</taxon>
        <taxon>Clostridia</taxon>
        <taxon>Christensenellales</taxon>
        <taxon>Christensenellaceae</taxon>
        <taxon>Gehongia</taxon>
    </lineage>
</organism>
<name>A0A926D2P8_9FIRM</name>
<reference evidence="16" key="1">
    <citation type="submission" date="2020-08" db="EMBL/GenBank/DDBJ databases">
        <title>Genome public.</title>
        <authorList>
            <person name="Liu C."/>
            <person name="Sun Q."/>
        </authorList>
    </citation>
    <scope>NUCLEOTIDE SEQUENCE</scope>
    <source>
        <strain evidence="16">NSJ-53</strain>
    </source>
</reference>
<dbReference type="PRINTS" id="PR00145">
    <property type="entry name" value="ARGSUCLYASE"/>
</dbReference>
<dbReference type="PRINTS" id="PR00149">
    <property type="entry name" value="FUMRATELYASE"/>
</dbReference>
<dbReference type="AlphaFoldDB" id="A0A926D2P8"/>
<dbReference type="CDD" id="cd01360">
    <property type="entry name" value="Adenylsuccinate_lyase_1"/>
    <property type="match status" value="1"/>
</dbReference>
<evidence type="ECO:0000313" key="17">
    <source>
        <dbReference type="Proteomes" id="UP000623172"/>
    </source>
</evidence>
<dbReference type="EMBL" id="JACRSR010000001">
    <property type="protein sequence ID" value="MBC8531310.1"/>
    <property type="molecule type" value="Genomic_DNA"/>
</dbReference>
<dbReference type="PANTHER" id="PTHR43172:SF1">
    <property type="entry name" value="ADENYLOSUCCINATE LYASE"/>
    <property type="match status" value="1"/>
</dbReference>
<evidence type="ECO:0000256" key="1">
    <source>
        <dbReference type="ARBA" id="ARBA00004706"/>
    </source>
</evidence>
<accession>A0A926D2P8</accession>
<evidence type="ECO:0000256" key="7">
    <source>
        <dbReference type="ARBA" id="ARBA00022755"/>
    </source>
</evidence>
<keyword evidence="7 13" id="KW-0658">Purine biosynthesis</keyword>
<evidence type="ECO:0000256" key="2">
    <source>
        <dbReference type="ARBA" id="ARBA00004734"/>
    </source>
</evidence>
<dbReference type="GO" id="GO:0005829">
    <property type="term" value="C:cytosol"/>
    <property type="evidence" value="ECO:0007669"/>
    <property type="project" value="TreeGrafter"/>
</dbReference>
<feature type="region of interest" description="Disordered" evidence="14">
    <location>
        <begin position="249"/>
        <end position="271"/>
    </location>
</feature>
<dbReference type="FunFam" id="1.20.200.10:FF:000008">
    <property type="entry name" value="Adenylosuccinate lyase"/>
    <property type="match status" value="1"/>
</dbReference>
<dbReference type="Proteomes" id="UP000623172">
    <property type="component" value="Unassembled WGS sequence"/>
</dbReference>
<dbReference type="NCBIfam" id="TIGR00928">
    <property type="entry name" value="purB"/>
    <property type="match status" value="1"/>
</dbReference>
<dbReference type="GO" id="GO:0004018">
    <property type="term" value="F:N6-(1,2-dicarboxyethyl)AMP AMP-lyase (fumarate-forming) activity"/>
    <property type="evidence" value="ECO:0007669"/>
    <property type="project" value="UniProtKB-UniRule"/>
</dbReference>
<dbReference type="PANTHER" id="PTHR43172">
    <property type="entry name" value="ADENYLOSUCCINATE LYASE"/>
    <property type="match status" value="1"/>
</dbReference>
<dbReference type="Gene3D" id="1.10.40.30">
    <property type="entry name" value="Fumarase/aspartase (C-terminal domain)"/>
    <property type="match status" value="1"/>
</dbReference>
<dbReference type="GO" id="GO:0070626">
    <property type="term" value="F:(S)-2-(5-amino-1-(5-phospho-D-ribosyl)imidazole-4-carboxamido) succinate lyase (fumarate-forming) activity"/>
    <property type="evidence" value="ECO:0007669"/>
    <property type="project" value="TreeGrafter"/>
</dbReference>
<dbReference type="InterPro" id="IPR008948">
    <property type="entry name" value="L-Aspartase-like"/>
</dbReference>
<evidence type="ECO:0000256" key="5">
    <source>
        <dbReference type="ARBA" id="ARBA00017058"/>
    </source>
</evidence>
<dbReference type="Gene3D" id="1.20.200.10">
    <property type="entry name" value="Fumarase/aspartase (Central domain)"/>
    <property type="match status" value="1"/>
</dbReference>
<keyword evidence="8 13" id="KW-0456">Lyase</keyword>
<comment type="catalytic activity">
    <reaction evidence="11">
        <text>N(6)-(1,2-dicarboxyethyl)-AMP = fumarate + AMP</text>
        <dbReference type="Rhea" id="RHEA:16853"/>
        <dbReference type="ChEBI" id="CHEBI:29806"/>
        <dbReference type="ChEBI" id="CHEBI:57567"/>
        <dbReference type="ChEBI" id="CHEBI:456215"/>
        <dbReference type="EC" id="4.3.2.2"/>
    </reaction>
    <physiologicalReaction direction="left-to-right" evidence="11">
        <dbReference type="Rhea" id="RHEA:16854"/>
    </physiologicalReaction>
</comment>
<comment type="catalytic activity">
    <reaction evidence="9">
        <text>(2S)-2-[5-amino-1-(5-phospho-beta-D-ribosyl)imidazole-4-carboxamido]succinate = 5-amino-1-(5-phospho-beta-D-ribosyl)imidazole-4-carboxamide + fumarate</text>
        <dbReference type="Rhea" id="RHEA:23920"/>
        <dbReference type="ChEBI" id="CHEBI:29806"/>
        <dbReference type="ChEBI" id="CHEBI:58443"/>
        <dbReference type="ChEBI" id="CHEBI:58475"/>
        <dbReference type="EC" id="4.3.2.2"/>
    </reaction>
    <physiologicalReaction direction="left-to-right" evidence="9">
        <dbReference type="Rhea" id="RHEA:23921"/>
    </physiologicalReaction>
</comment>
<dbReference type="InterPro" id="IPR022761">
    <property type="entry name" value="Fumarate_lyase_N"/>
</dbReference>
<dbReference type="SMART" id="SM00998">
    <property type="entry name" value="ADSL_C"/>
    <property type="match status" value="1"/>
</dbReference>
<evidence type="ECO:0000256" key="11">
    <source>
        <dbReference type="ARBA" id="ARBA00049115"/>
    </source>
</evidence>
<keyword evidence="17" id="KW-1185">Reference proteome</keyword>
<dbReference type="Pfam" id="PF10397">
    <property type="entry name" value="ADSL_C"/>
    <property type="match status" value="1"/>
</dbReference>
<dbReference type="Gene3D" id="1.10.275.10">
    <property type="entry name" value="Fumarase/aspartase (N-terminal domain)"/>
    <property type="match status" value="1"/>
</dbReference>
<dbReference type="InterPro" id="IPR004769">
    <property type="entry name" value="Pur_lyase"/>
</dbReference>
<feature type="domain" description="Adenylosuccinate lyase C-terminal" evidence="15">
    <location>
        <begin position="349"/>
        <end position="429"/>
    </location>
</feature>
<dbReference type="GO" id="GO:0008652">
    <property type="term" value="P:amino acid biosynthetic process"/>
    <property type="evidence" value="ECO:0007669"/>
    <property type="project" value="UniProtKB-KW"/>
</dbReference>
<dbReference type="GO" id="GO:0044208">
    <property type="term" value="P:'de novo' AMP biosynthetic process"/>
    <property type="evidence" value="ECO:0007669"/>
    <property type="project" value="TreeGrafter"/>
</dbReference>
<dbReference type="RefSeq" id="WP_249315749.1">
    <property type="nucleotide sequence ID" value="NZ_JACRSR010000001.1"/>
</dbReference>
<comment type="pathway">
    <text evidence="2 13">Purine metabolism; AMP biosynthesis via de novo pathway; AMP from IMP: step 2/2.</text>
</comment>
<evidence type="ECO:0000256" key="12">
    <source>
        <dbReference type="NCBIfam" id="TIGR00928"/>
    </source>
</evidence>
<evidence type="ECO:0000256" key="14">
    <source>
        <dbReference type="SAM" id="MobiDB-lite"/>
    </source>
</evidence>
<evidence type="ECO:0000313" key="16">
    <source>
        <dbReference type="EMBL" id="MBC8531310.1"/>
    </source>
</evidence>
<comment type="pathway">
    <text evidence="1 13">Purine metabolism; IMP biosynthesis via de novo pathway; 5-amino-1-(5-phospho-D-ribosyl)imidazole-4-carboxamide from 5-amino-1-(5-phospho-D-ribosyl)imidazole-4-carboxylate: step 2/2.</text>
</comment>
<dbReference type="FunFam" id="1.10.275.10:FF:000006">
    <property type="entry name" value="Adenylosuccinate lyase"/>
    <property type="match status" value="1"/>
</dbReference>
<gene>
    <name evidence="16" type="ORF">H8696_05550</name>
</gene>
<dbReference type="InterPro" id="IPR024083">
    <property type="entry name" value="Fumarase/histidase_N"/>
</dbReference>
<dbReference type="Pfam" id="PF00206">
    <property type="entry name" value="Lyase_1"/>
    <property type="match status" value="1"/>
</dbReference>
<evidence type="ECO:0000256" key="3">
    <source>
        <dbReference type="ARBA" id="ARBA00008273"/>
    </source>
</evidence>
<comment type="similarity">
    <text evidence="3 13">Belongs to the lyase 1 family. Adenylosuccinate lyase subfamily.</text>
</comment>
<dbReference type="FunFam" id="1.10.40.30:FF:000007">
    <property type="entry name" value="Adenylosuccinate lyase"/>
    <property type="match status" value="1"/>
</dbReference>
<evidence type="ECO:0000256" key="13">
    <source>
        <dbReference type="RuleBase" id="RU361172"/>
    </source>
</evidence>
<dbReference type="SUPFAM" id="SSF48557">
    <property type="entry name" value="L-aspartase-like"/>
    <property type="match status" value="1"/>
</dbReference>